<organism evidence="4 5">
    <name type="scientific">Ilex paraguariensis</name>
    <name type="common">yerba mate</name>
    <dbReference type="NCBI Taxonomy" id="185542"/>
    <lineage>
        <taxon>Eukaryota</taxon>
        <taxon>Viridiplantae</taxon>
        <taxon>Streptophyta</taxon>
        <taxon>Embryophyta</taxon>
        <taxon>Tracheophyta</taxon>
        <taxon>Spermatophyta</taxon>
        <taxon>Magnoliopsida</taxon>
        <taxon>eudicotyledons</taxon>
        <taxon>Gunneridae</taxon>
        <taxon>Pentapetalae</taxon>
        <taxon>asterids</taxon>
        <taxon>campanulids</taxon>
        <taxon>Aquifoliales</taxon>
        <taxon>Aquifoliaceae</taxon>
        <taxon>Ilex</taxon>
    </lineage>
</organism>
<dbReference type="InterPro" id="IPR036412">
    <property type="entry name" value="HAD-like_sf"/>
</dbReference>
<dbReference type="GO" id="GO:0005744">
    <property type="term" value="C:TIM23 mitochondrial import inner membrane translocase complex"/>
    <property type="evidence" value="ECO:0007669"/>
    <property type="project" value="UniProtKB-UniRule"/>
</dbReference>
<name>A0ABC8R170_9AQUA</name>
<comment type="subunit">
    <text evidence="1">Component of the TIM23 complex.</text>
</comment>
<dbReference type="PROSITE" id="PS50969">
    <property type="entry name" value="FCP1"/>
    <property type="match status" value="1"/>
</dbReference>
<dbReference type="InterPro" id="IPR050365">
    <property type="entry name" value="TIM50"/>
</dbReference>
<protein>
    <recommendedName>
        <fullName evidence="1">Mitochondrial import inner membrane translocase subunit TIM50</fullName>
    </recommendedName>
</protein>
<keyword evidence="1" id="KW-0809">Transit peptide</keyword>
<keyword evidence="1" id="KW-0653">Protein transport</keyword>
<dbReference type="GO" id="GO:0015031">
    <property type="term" value="P:protein transport"/>
    <property type="evidence" value="ECO:0007669"/>
    <property type="project" value="UniProtKB-KW"/>
</dbReference>
<evidence type="ECO:0000256" key="1">
    <source>
        <dbReference type="RuleBase" id="RU365079"/>
    </source>
</evidence>
<feature type="domain" description="FCP1 homology" evidence="3">
    <location>
        <begin position="151"/>
        <end position="238"/>
    </location>
</feature>
<comment type="similarity">
    <text evidence="1">Belongs to the TIM50 family.</text>
</comment>
<accession>A0ABC8R170</accession>
<keyword evidence="1" id="KW-0811">Translocation</keyword>
<dbReference type="PANTHER" id="PTHR12210">
    <property type="entry name" value="DULLARD PROTEIN PHOSPHATASE"/>
    <property type="match status" value="1"/>
</dbReference>
<dbReference type="Proteomes" id="UP001642360">
    <property type="component" value="Unassembled WGS sequence"/>
</dbReference>
<evidence type="ECO:0000256" key="2">
    <source>
        <dbReference type="SAM" id="MobiDB-lite"/>
    </source>
</evidence>
<dbReference type="AlphaFoldDB" id="A0ABC8R170"/>
<evidence type="ECO:0000313" key="5">
    <source>
        <dbReference type="Proteomes" id="UP001642360"/>
    </source>
</evidence>
<feature type="compositionally biased region" description="Basic and acidic residues" evidence="2">
    <location>
        <begin position="27"/>
        <end position="39"/>
    </location>
</feature>
<evidence type="ECO:0000313" key="4">
    <source>
        <dbReference type="EMBL" id="CAK9138751.1"/>
    </source>
</evidence>
<keyword evidence="1" id="KW-0496">Mitochondrion</keyword>
<dbReference type="InterPro" id="IPR004274">
    <property type="entry name" value="FCP1_dom"/>
</dbReference>
<dbReference type="Gene3D" id="3.40.50.1000">
    <property type="entry name" value="HAD superfamily/HAD-like"/>
    <property type="match status" value="1"/>
</dbReference>
<dbReference type="SUPFAM" id="SSF56784">
    <property type="entry name" value="HAD-like"/>
    <property type="match status" value="1"/>
</dbReference>
<proteinExistence type="inferred from homology"/>
<dbReference type="Pfam" id="PF03031">
    <property type="entry name" value="NIF"/>
    <property type="match status" value="1"/>
</dbReference>
<dbReference type="EMBL" id="CAUOFW020000912">
    <property type="protein sequence ID" value="CAK9138751.1"/>
    <property type="molecule type" value="Genomic_DNA"/>
</dbReference>
<sequence length="238" mass="26761">MSLPANSEDGLQSKSQKDMMSTLSLSDKQDGQGSDDRCNKVRVQLKNLGFMQEKDPNKNTSKDGQHDDSTSICDPSMKHMAEENEKRENKLQQAVEGSFISGKNTQPGSQRNRKHPSFDSDVINHVSLVVASQADNLVKVPHATPQRALVVCSGRKLLILDVNGVLADIVSPPPKEFKADIYISTRAIFKRPFCFDFLKFCFDRFDVSIWSSRTKKNIDSVVDYLLGDMKQKLLFCWS</sequence>
<dbReference type="InterPro" id="IPR023214">
    <property type="entry name" value="HAD_sf"/>
</dbReference>
<keyword evidence="5" id="KW-1185">Reference proteome</keyword>
<feature type="region of interest" description="Disordered" evidence="2">
    <location>
        <begin position="1"/>
        <end position="75"/>
    </location>
</feature>
<evidence type="ECO:0000259" key="3">
    <source>
        <dbReference type="PROSITE" id="PS50969"/>
    </source>
</evidence>
<feature type="compositionally biased region" description="Polar residues" evidence="2">
    <location>
        <begin position="9"/>
        <end position="26"/>
    </location>
</feature>
<comment type="subcellular location">
    <subcellularLocation>
        <location evidence="1">Mitochondrion inner membrane</location>
        <topology evidence="1">Single-pass membrane protein</topology>
    </subcellularLocation>
</comment>
<reference evidence="4 5" key="1">
    <citation type="submission" date="2024-02" db="EMBL/GenBank/DDBJ databases">
        <authorList>
            <person name="Vignale AGUSTIN F."/>
            <person name="Sosa J E."/>
            <person name="Modenutti C."/>
        </authorList>
    </citation>
    <scope>NUCLEOTIDE SEQUENCE [LARGE SCALE GENOMIC DNA]</scope>
</reference>
<comment type="function">
    <text evidence="1">Essential component of the TIM23 complex, a complex that mediates the translocation of transit peptide-containing proteins across the mitochondrial inner membrane.</text>
</comment>
<feature type="compositionally biased region" description="Basic and acidic residues" evidence="2">
    <location>
        <begin position="52"/>
        <end position="69"/>
    </location>
</feature>
<keyword evidence="1" id="KW-0813">Transport</keyword>
<gene>
    <name evidence="4" type="ORF">ILEXP_LOCUS6102</name>
</gene>
<comment type="caution">
    <text evidence="4">The sequence shown here is derived from an EMBL/GenBank/DDBJ whole genome shotgun (WGS) entry which is preliminary data.</text>
</comment>